<dbReference type="GeneID" id="112213643"/>
<accession>A0A6P6FHG2</accession>
<organism evidence="1 2">
    <name type="scientific">Bombus impatiens</name>
    <name type="common">Bumblebee</name>
    <dbReference type="NCBI Taxonomy" id="132113"/>
    <lineage>
        <taxon>Eukaryota</taxon>
        <taxon>Metazoa</taxon>
        <taxon>Ecdysozoa</taxon>
        <taxon>Arthropoda</taxon>
        <taxon>Hexapoda</taxon>
        <taxon>Insecta</taxon>
        <taxon>Pterygota</taxon>
        <taxon>Neoptera</taxon>
        <taxon>Endopterygota</taxon>
        <taxon>Hymenoptera</taxon>
        <taxon>Apocrita</taxon>
        <taxon>Aculeata</taxon>
        <taxon>Apoidea</taxon>
        <taxon>Anthophila</taxon>
        <taxon>Apidae</taxon>
        <taxon>Bombus</taxon>
        <taxon>Pyrobombus</taxon>
    </lineage>
</organism>
<protein>
    <submittedName>
        <fullName evidence="2">Uncharacterized protein LOC112213643</fullName>
    </submittedName>
</protein>
<dbReference type="AlphaFoldDB" id="A0A6P6FHG2"/>
<dbReference type="Proteomes" id="UP000515180">
    <property type="component" value="Unplaced"/>
</dbReference>
<gene>
    <name evidence="2" type="primary">LOC112213643</name>
</gene>
<sequence length="109" mass="12883">MKSMGIRERALSRKLCDVALLNRSILLNLIHQTHLYALWTQFSNYGVMQQKLKDRVLQVSKTKTFSTYRFNFESMTKLYGMTFTHMYFAFLNDKNPGCKLLTKVENIYV</sequence>
<keyword evidence="1" id="KW-1185">Reference proteome</keyword>
<evidence type="ECO:0000313" key="2">
    <source>
        <dbReference type="RefSeq" id="XP_024226459.1"/>
    </source>
</evidence>
<dbReference type="KEGG" id="bim:112213643"/>
<reference evidence="2" key="1">
    <citation type="submission" date="2025-08" db="UniProtKB">
        <authorList>
            <consortium name="RefSeq"/>
        </authorList>
    </citation>
    <scope>IDENTIFICATION</scope>
</reference>
<evidence type="ECO:0000313" key="1">
    <source>
        <dbReference type="Proteomes" id="UP000515180"/>
    </source>
</evidence>
<dbReference type="RefSeq" id="XP_024226459.1">
    <property type="nucleotide sequence ID" value="XM_024370691.2"/>
</dbReference>
<proteinExistence type="predicted"/>
<name>A0A6P6FHG2_BOMIM</name>